<keyword evidence="3" id="KW-1185">Reference proteome</keyword>
<evidence type="ECO:0000256" key="1">
    <source>
        <dbReference type="SAM" id="SignalP"/>
    </source>
</evidence>
<gene>
    <name evidence="2" type="ORF">PMZ80_010088</name>
</gene>
<name>A0ABR0RA32_9EURO</name>
<dbReference type="RefSeq" id="XP_064725560.1">
    <property type="nucleotide sequence ID" value="XM_064878481.1"/>
</dbReference>
<protein>
    <submittedName>
        <fullName evidence="2">Uncharacterized protein</fullName>
    </submittedName>
</protein>
<reference evidence="2 3" key="1">
    <citation type="journal article" date="2023" name="Res Sq">
        <title>Genomic and morphological characterization of Knufia obscura isolated from the Mars 2020 spacecraft assembly facility.</title>
        <authorList>
            <person name="Chander A.M."/>
            <person name="Teixeira M.M."/>
            <person name="Singh N.K."/>
            <person name="Williams M.P."/>
            <person name="Parker C.W."/>
            <person name="Leo P."/>
            <person name="Stajich J.E."/>
            <person name="Torok T."/>
            <person name="Tighe S."/>
            <person name="Mason C.E."/>
            <person name="Venkateswaran K."/>
        </authorList>
    </citation>
    <scope>NUCLEOTIDE SEQUENCE [LARGE SCALE GENOMIC DNA]</scope>
    <source>
        <strain evidence="2 3">CCFEE 5817</strain>
    </source>
</reference>
<feature type="chain" id="PRO_5045043337" evidence="1">
    <location>
        <begin position="24"/>
        <end position="255"/>
    </location>
</feature>
<dbReference type="EMBL" id="JAVHJV010000016">
    <property type="protein sequence ID" value="KAK5937470.1"/>
    <property type="molecule type" value="Genomic_DNA"/>
</dbReference>
<keyword evidence="1" id="KW-0732">Signal</keyword>
<comment type="caution">
    <text evidence="2">The sequence shown here is derived from an EMBL/GenBank/DDBJ whole genome shotgun (WGS) entry which is preliminary data.</text>
</comment>
<dbReference type="GeneID" id="90003537"/>
<organism evidence="2 3">
    <name type="scientific">Knufia obscura</name>
    <dbReference type="NCBI Taxonomy" id="1635080"/>
    <lineage>
        <taxon>Eukaryota</taxon>
        <taxon>Fungi</taxon>
        <taxon>Dikarya</taxon>
        <taxon>Ascomycota</taxon>
        <taxon>Pezizomycotina</taxon>
        <taxon>Eurotiomycetes</taxon>
        <taxon>Chaetothyriomycetidae</taxon>
        <taxon>Chaetothyriales</taxon>
        <taxon>Trichomeriaceae</taxon>
        <taxon>Knufia</taxon>
    </lineage>
</organism>
<evidence type="ECO:0000313" key="2">
    <source>
        <dbReference type="EMBL" id="KAK5937470.1"/>
    </source>
</evidence>
<feature type="signal peptide" evidence="1">
    <location>
        <begin position="1"/>
        <end position="23"/>
    </location>
</feature>
<evidence type="ECO:0000313" key="3">
    <source>
        <dbReference type="Proteomes" id="UP001334248"/>
    </source>
</evidence>
<dbReference type="Proteomes" id="UP001334248">
    <property type="component" value="Unassembled WGS sequence"/>
</dbReference>
<sequence>MKYSLALPMILGAVLSITGTTNAAPVRGTSGMHPMYEIVKLPGPVVVTDGTPMPVIPTEEQIEQLAPGPGLMIPTHDMDFEKVEGRGLPSIADINEAPLPVICDPRTESPYCRKRDDDHRIVDEPVDLSKIPGVHPVGNQKRDDDHKVVGGPVDPSTFPVISGPEAEANAISQASRYQKERKTGLRNAYSEVMCREPDLQSMRELRQKVYRQYYLDRATGLEQSYLLDDPRRCCAHDEFCFDRAGGESKFRALIL</sequence>
<proteinExistence type="predicted"/>
<accession>A0ABR0RA32</accession>